<evidence type="ECO:0000259" key="1">
    <source>
        <dbReference type="PROSITE" id="PS50983"/>
    </source>
</evidence>
<reference evidence="2 3" key="1">
    <citation type="submission" date="2012-11" db="EMBL/GenBank/DDBJ databases">
        <title>Genome assembly of Thiorhodococcus sp. AK35.</title>
        <authorList>
            <person name="Nupur N."/>
            <person name="Khatri I."/>
            <person name="Subramanian S."/>
            <person name="Pinnaka A."/>
        </authorList>
    </citation>
    <scope>NUCLEOTIDE SEQUENCE [LARGE SCALE GENOMIC DNA]</scope>
    <source>
        <strain evidence="2 3">AK35</strain>
    </source>
</reference>
<dbReference type="InterPro" id="IPR002491">
    <property type="entry name" value="ABC_transptr_periplasmic_BD"/>
</dbReference>
<dbReference type="PANTHER" id="PTHR30535:SF34">
    <property type="entry name" value="MOLYBDATE-BINDING PROTEIN MOLA"/>
    <property type="match status" value="1"/>
</dbReference>
<dbReference type="PATRIC" id="fig|1249627.3.peg.1489"/>
<dbReference type="eggNOG" id="COG0614">
    <property type="taxonomic scope" value="Bacteria"/>
</dbReference>
<dbReference type="PROSITE" id="PS50983">
    <property type="entry name" value="FE_B12_PBP"/>
    <property type="match status" value="1"/>
</dbReference>
<sequence>MRRSGIALLLAGLLAGCGPETPPPAAGPTRLVVDMAGQTVAVPQRVERIGCLEVLCYEKLFLLGAADRIAMMTRTDAPWMRRTNPALGRIQQLASDPVIEELLRRRLDVVFHTTGYPEAGKIARLAVMGIPTLVSQTMGRDHPEDIDAFVASRDRMLRLFATVLGPDYAARAEDWCDYHHRMVEMVRARTERIPPAERVRLFHVRGPAATDTQGLGSNTYWYGEIAGADMIVRHSPLIGKGTLSLEEILKWDPQVVNVGRFYSADLVTRDPRWVRVTAVREGRVRELPEGVFYWDGSTEGVLLMLYLAKELYPERFADLDLRAEIRGYYARFYRYALSDTELDLMLQGKGPDGRRRNRMRN</sequence>
<dbReference type="RefSeq" id="WP_081763384.1">
    <property type="nucleotide sequence ID" value="NZ_AONC01000021.1"/>
</dbReference>
<proteinExistence type="predicted"/>
<dbReference type="Pfam" id="PF01497">
    <property type="entry name" value="Peripla_BP_2"/>
    <property type="match status" value="1"/>
</dbReference>
<dbReference type="SUPFAM" id="SSF53807">
    <property type="entry name" value="Helical backbone' metal receptor"/>
    <property type="match status" value="1"/>
</dbReference>
<protein>
    <recommendedName>
        <fullName evidence="1">Fe/B12 periplasmic-binding domain-containing protein</fullName>
    </recommendedName>
</protein>
<name>W9V8T3_9GAMM</name>
<dbReference type="PANTHER" id="PTHR30535">
    <property type="entry name" value="VITAMIN B12-BINDING PROTEIN"/>
    <property type="match status" value="1"/>
</dbReference>
<dbReference type="AlphaFoldDB" id="W9V8T3"/>
<dbReference type="Proteomes" id="UP000019460">
    <property type="component" value="Unassembled WGS sequence"/>
</dbReference>
<keyword evidence="3" id="KW-1185">Reference proteome</keyword>
<evidence type="ECO:0000313" key="2">
    <source>
        <dbReference type="EMBL" id="EXJ15814.1"/>
    </source>
</evidence>
<dbReference type="OrthoDB" id="9775594at2"/>
<dbReference type="PROSITE" id="PS51257">
    <property type="entry name" value="PROKAR_LIPOPROTEIN"/>
    <property type="match status" value="1"/>
</dbReference>
<dbReference type="EMBL" id="AONC01000021">
    <property type="protein sequence ID" value="EXJ15814.1"/>
    <property type="molecule type" value="Genomic_DNA"/>
</dbReference>
<accession>W9V8T3</accession>
<feature type="domain" description="Fe/B12 periplasmic-binding" evidence="1">
    <location>
        <begin position="48"/>
        <end position="315"/>
    </location>
</feature>
<gene>
    <name evidence="2" type="ORF">D779_1038</name>
</gene>
<dbReference type="Gene3D" id="1.20.58.2180">
    <property type="match status" value="1"/>
</dbReference>
<comment type="caution">
    <text evidence="2">The sequence shown here is derived from an EMBL/GenBank/DDBJ whole genome shotgun (WGS) entry which is preliminary data.</text>
</comment>
<evidence type="ECO:0000313" key="3">
    <source>
        <dbReference type="Proteomes" id="UP000019460"/>
    </source>
</evidence>
<dbReference type="STRING" id="1249627.D779_1038"/>
<dbReference type="InterPro" id="IPR050902">
    <property type="entry name" value="ABC_Transporter_SBP"/>
</dbReference>
<organism evidence="2 3">
    <name type="scientific">Imhoffiella purpurea</name>
    <dbReference type="NCBI Taxonomy" id="1249627"/>
    <lineage>
        <taxon>Bacteria</taxon>
        <taxon>Pseudomonadati</taxon>
        <taxon>Pseudomonadota</taxon>
        <taxon>Gammaproteobacteria</taxon>
        <taxon>Chromatiales</taxon>
        <taxon>Chromatiaceae</taxon>
        <taxon>Imhoffiella</taxon>
    </lineage>
</organism>
<dbReference type="Gene3D" id="3.40.50.1980">
    <property type="entry name" value="Nitrogenase molybdenum iron protein domain"/>
    <property type="match status" value="2"/>
</dbReference>